<comment type="caution">
    <text evidence="10">The sequence shown here is derived from an EMBL/GenBank/DDBJ whole genome shotgun (WGS) entry which is preliminary data.</text>
</comment>
<organism evidence="10 11">
    <name type="scientific">Pseudarthrobacter phenanthrenivorans</name>
    <name type="common">Arthrobacter phenanthrenivorans</name>
    <dbReference type="NCBI Taxonomy" id="361575"/>
    <lineage>
        <taxon>Bacteria</taxon>
        <taxon>Bacillati</taxon>
        <taxon>Actinomycetota</taxon>
        <taxon>Actinomycetes</taxon>
        <taxon>Micrococcales</taxon>
        <taxon>Micrococcaceae</taxon>
        <taxon>Pseudarthrobacter</taxon>
    </lineage>
</organism>
<evidence type="ECO:0000313" key="11">
    <source>
        <dbReference type="Proteomes" id="UP000273159"/>
    </source>
</evidence>
<dbReference type="InterPro" id="IPR038731">
    <property type="entry name" value="RgtA/B/C-like"/>
</dbReference>
<evidence type="ECO:0000256" key="7">
    <source>
        <dbReference type="ARBA" id="ARBA00023136"/>
    </source>
</evidence>
<evidence type="ECO:0000313" key="10">
    <source>
        <dbReference type="EMBL" id="RKO25395.1"/>
    </source>
</evidence>
<protein>
    <submittedName>
        <fullName evidence="10">Phospholipid carrier-dependent glycosyltransferase</fullName>
    </submittedName>
</protein>
<sequence>MNTLLAPTRKAFAAPVLPARATGFLVGARSFYRNLVPDQKAGALVAMVAAALSGWNILNAPAYQDDEGTYTAQAMAALNGSLAPYTYWYDHPPVGWLQLGALSWLPGLLGQGDEPYVGQMRYVVAVFFIASTVLVFLLARRLQLALPFAVLAALLYCMSPLSLVLGRQVFIDNVGVPWLLLAFYLILSPQLKLWQHVGAGVCFAIAVLSKETLAIFGPALLLALVHRPYWKTRFFSVVGFLSVGGLVLGFFPLLAILRGELISGPGHVSLQDAVAYQFVSRPGSGSLLDPTSGRYELVMGWMYYDKFVILCGIVGALVCLLRHETRWIPAGLLLFSAPVVIGHGYLPAMYIIAAIPFLVLAIAVTADLTWRTVSRLFPYIPYRGRHAAALKRTTLGSRLVALGITGTAMVLGLSVVLLPPWLAMDRTLLVSNENKDWNNALQWSKDNLPQDEVLLVPYSMWHELNADGRHDPWKVVALEKMDLDSDFEVHHPAGWRSIDWIIEGPPTARNIKNLELENAGRALENSRVVAAFGDWKVREVLSSASPSSMAGERR</sequence>
<evidence type="ECO:0000256" key="8">
    <source>
        <dbReference type="SAM" id="Phobius"/>
    </source>
</evidence>
<dbReference type="PANTHER" id="PTHR33908">
    <property type="entry name" value="MANNOSYLTRANSFERASE YKCB-RELATED"/>
    <property type="match status" value="1"/>
</dbReference>
<feature type="transmembrane region" description="Helical" evidence="8">
    <location>
        <begin position="193"/>
        <end position="222"/>
    </location>
</feature>
<feature type="transmembrane region" description="Helical" evidence="8">
    <location>
        <begin position="351"/>
        <end position="370"/>
    </location>
</feature>
<feature type="domain" description="Glycosyltransferase RgtA/B/C/D-like" evidence="9">
    <location>
        <begin position="119"/>
        <end position="253"/>
    </location>
</feature>
<dbReference type="RefSeq" id="WP_120691956.1">
    <property type="nucleotide sequence ID" value="NZ_RBNH01000004.1"/>
</dbReference>
<dbReference type="PANTHER" id="PTHR33908:SF11">
    <property type="entry name" value="MEMBRANE PROTEIN"/>
    <property type="match status" value="1"/>
</dbReference>
<reference evidence="11" key="2">
    <citation type="submission" date="2018-10" db="EMBL/GenBank/DDBJ databases">
        <authorList>
            <person name="Wang Y."/>
            <person name="Wang J."/>
            <person name="Yang X."/>
            <person name="Wang Z."/>
            <person name="Huang Y."/>
        </authorList>
    </citation>
    <scope>NUCLEOTIDE SEQUENCE [LARGE SCALE GENOMIC DNA]</scope>
    <source>
        <strain evidence="11">J015</strain>
    </source>
</reference>
<dbReference type="GO" id="GO:0009103">
    <property type="term" value="P:lipopolysaccharide biosynthetic process"/>
    <property type="evidence" value="ECO:0007669"/>
    <property type="project" value="UniProtKB-ARBA"/>
</dbReference>
<feature type="transmembrane region" description="Helical" evidence="8">
    <location>
        <begin position="301"/>
        <end position="320"/>
    </location>
</feature>
<gene>
    <name evidence="10" type="ORF">D7Z96_06195</name>
</gene>
<feature type="transmembrane region" description="Helical" evidence="8">
    <location>
        <begin position="170"/>
        <end position="187"/>
    </location>
</feature>
<keyword evidence="5 8" id="KW-0812">Transmembrane</keyword>
<feature type="transmembrane region" description="Helical" evidence="8">
    <location>
        <begin position="327"/>
        <end position="345"/>
    </location>
</feature>
<evidence type="ECO:0000256" key="1">
    <source>
        <dbReference type="ARBA" id="ARBA00004651"/>
    </source>
</evidence>
<comment type="subcellular location">
    <subcellularLocation>
        <location evidence="1">Cell membrane</location>
        <topology evidence="1">Multi-pass membrane protein</topology>
    </subcellularLocation>
</comment>
<dbReference type="Proteomes" id="UP000273159">
    <property type="component" value="Unassembled WGS sequence"/>
</dbReference>
<feature type="transmembrane region" description="Helical" evidence="8">
    <location>
        <begin position="234"/>
        <end position="257"/>
    </location>
</feature>
<accession>A0A3B0FZT0</accession>
<dbReference type="InterPro" id="IPR050297">
    <property type="entry name" value="LipidA_mod_glycosyltrf_83"/>
</dbReference>
<feature type="transmembrane region" description="Helical" evidence="8">
    <location>
        <begin position="145"/>
        <end position="163"/>
    </location>
</feature>
<evidence type="ECO:0000256" key="2">
    <source>
        <dbReference type="ARBA" id="ARBA00022475"/>
    </source>
</evidence>
<name>A0A3B0FZT0_PSEPS</name>
<dbReference type="EMBL" id="RBNH01000004">
    <property type="protein sequence ID" value="RKO25395.1"/>
    <property type="molecule type" value="Genomic_DNA"/>
</dbReference>
<feature type="transmembrane region" description="Helical" evidence="8">
    <location>
        <begin position="122"/>
        <end position="139"/>
    </location>
</feature>
<dbReference type="Pfam" id="PF13231">
    <property type="entry name" value="PMT_2"/>
    <property type="match status" value="1"/>
</dbReference>
<dbReference type="GO" id="GO:0005886">
    <property type="term" value="C:plasma membrane"/>
    <property type="evidence" value="ECO:0007669"/>
    <property type="project" value="UniProtKB-SubCell"/>
</dbReference>
<evidence type="ECO:0000256" key="3">
    <source>
        <dbReference type="ARBA" id="ARBA00022676"/>
    </source>
</evidence>
<keyword evidence="4 10" id="KW-0808">Transferase</keyword>
<keyword evidence="3" id="KW-0328">Glycosyltransferase</keyword>
<evidence type="ECO:0000256" key="4">
    <source>
        <dbReference type="ARBA" id="ARBA00022679"/>
    </source>
</evidence>
<keyword evidence="2" id="KW-1003">Cell membrane</keyword>
<dbReference type="AlphaFoldDB" id="A0A3B0FZT0"/>
<dbReference type="GO" id="GO:0016763">
    <property type="term" value="F:pentosyltransferase activity"/>
    <property type="evidence" value="ECO:0007669"/>
    <property type="project" value="TreeGrafter"/>
</dbReference>
<evidence type="ECO:0000256" key="5">
    <source>
        <dbReference type="ARBA" id="ARBA00022692"/>
    </source>
</evidence>
<keyword evidence="7 8" id="KW-0472">Membrane</keyword>
<evidence type="ECO:0000256" key="6">
    <source>
        <dbReference type="ARBA" id="ARBA00022989"/>
    </source>
</evidence>
<reference evidence="10 11" key="1">
    <citation type="submission" date="2018-10" db="EMBL/GenBank/DDBJ databases">
        <title>Genome-guide identification and characterization of bacteria that degrade polycyclic aromatic hydrocarbons and resist hexavalent chromium simultaneously.</title>
        <authorList>
            <person name="Feng H."/>
        </authorList>
    </citation>
    <scope>NUCLEOTIDE SEQUENCE [LARGE SCALE GENOMIC DNA]</scope>
    <source>
        <strain evidence="10 11">J015</strain>
    </source>
</reference>
<evidence type="ECO:0000259" key="9">
    <source>
        <dbReference type="Pfam" id="PF13231"/>
    </source>
</evidence>
<keyword evidence="6 8" id="KW-1133">Transmembrane helix</keyword>
<proteinExistence type="predicted"/>
<feature type="transmembrane region" description="Helical" evidence="8">
    <location>
        <begin position="399"/>
        <end position="422"/>
    </location>
</feature>